<sequence length="1285" mass="145043">MAIFDIEKDELLGLSDVQLEELIARLSEAEVAAHGHSPARVNWSGSINAPDDGIDVHVNVPVAQLTTGFIERPNTILQSKKHSMPKTAITKEMVIDGELSSTISLLAAQGGSYIIVSLADDCSPPMLKDRIEAMQDAASRDPNGSNLYLRFYDRSKLTQWVRQHPSVMLWVKRKLGRGYSGWQPYGAWSNPPQGAEDTIIFAQGVKISLPSGKGQNLSIEDAIGPMRDLVRTTNKAIRITGLSGVGKTRIVQALFDETVDTVGTDALDRTIAVYVDTGAEPEPSATVMLERLISENRHSIMILDNCPSGLHADLAKRVSTTCDNVKLITIEYDIRDDKPQTTEVIHIETVGPEVAEKLLLRRFPNIGQNNARRIAEFADGNARVSLAIAERVEEGESLAQLSDAQLFNRLFDQRNHQNDDLREQAEILSLVYSFSISDPDVGENELEVLGSLSGYSKNQLFRTVKKLIDRHIVQKRAHWRAILPQAIANRLASSALDSIPTEQLRTTFEFSNNQRLLMSFAHRLGLLHDHPVAIEIVEDWLQPEGLLGKILELDDSQIRMLEYIAPVAPDALLNRIQIELTSSNLNKLTHYDPRRTTTLKLLQALAYEPRNFELCAKLLISIADDEKESSNHDDARQKLTKFFQPYLSGTHASIEQRIKILNECLISDTIARRSLGLKMLSTALNGGLWSGIGLYEFGAKPRDFGFEPNYNELIDWRHAFINVALQLGNSNDLELKNSARQILTNQFRGMWYQEAMREILVDAARKLHAYTPWSEGWKAIRSVIYFNYSKSQDSQNLKQIPNNLVALEKELEPNNLISKIITFVLSGGRDYWALDNDFNHNAGDKYTDAQKRLEANAQRLGELFAISSHKLYELGSNLFSSEWMPYRAAFGKGLAKGTCDQKIYWQNLVDELKKYPEINKDFSVFKGFIEEVDFINRELAQEILDQCAQHSELKKVLVDLHPWKEFAINDFNRCIAILDDSDISPFMYGSILWAAKYADLPRECILDLTSRLLSKSNGDDVVLEGLSMRLHNKDESIDILGAEFRLLGLKAGISRLKRNDNDSDGMSDYNMEHVINAALRFDGNESEKLEWLNTIFEVIDNSYGCLYSFANVIGKTASLMPEEFLSRVFEGTDRQKQSRLYFIRSDDRNGSVLEKIDKNVLLEWCCYKNDSSIFAAVAMSINLWVKDEITSATILSEVAIKLLELAPEPKVVLEAFAECTTPSCWSGSLANIMQCRADAISQLITHERIDISIATKSVNEKLIRWIENERVRERKDAEGREQRFE</sequence>
<proteinExistence type="predicted"/>
<dbReference type="Proteomes" id="UP000254208">
    <property type="component" value="Unassembled WGS sequence"/>
</dbReference>
<organism evidence="1 2">
    <name type="scientific">Providencia rettgeri</name>
    <dbReference type="NCBI Taxonomy" id="587"/>
    <lineage>
        <taxon>Bacteria</taxon>
        <taxon>Pseudomonadati</taxon>
        <taxon>Pseudomonadota</taxon>
        <taxon>Gammaproteobacteria</taxon>
        <taxon>Enterobacterales</taxon>
        <taxon>Morganellaceae</taxon>
        <taxon>Providencia</taxon>
    </lineage>
</organism>
<reference evidence="1 2" key="1">
    <citation type="submission" date="2018-06" db="EMBL/GenBank/DDBJ databases">
        <authorList>
            <consortium name="Pathogen Informatics"/>
            <person name="Doyle S."/>
        </authorList>
    </citation>
    <scope>NUCLEOTIDE SEQUENCE [LARGE SCALE GENOMIC DNA]</scope>
    <source>
        <strain evidence="1 2">NCTC11801</strain>
    </source>
</reference>
<dbReference type="SUPFAM" id="SSF52540">
    <property type="entry name" value="P-loop containing nucleoside triphosphate hydrolases"/>
    <property type="match status" value="1"/>
</dbReference>
<protein>
    <submittedName>
        <fullName evidence="1">Uncharacterized protein</fullName>
    </submittedName>
</protein>
<dbReference type="EMBL" id="UGTZ01000001">
    <property type="protein sequence ID" value="SUC30638.1"/>
    <property type="molecule type" value="Genomic_DNA"/>
</dbReference>
<gene>
    <name evidence="1" type="ORF">NCTC11801_01568</name>
</gene>
<name>A0A379FPN1_PRORE</name>
<dbReference type="InterPro" id="IPR027417">
    <property type="entry name" value="P-loop_NTPase"/>
</dbReference>
<evidence type="ECO:0000313" key="1">
    <source>
        <dbReference type="EMBL" id="SUC30638.1"/>
    </source>
</evidence>
<accession>A0A379FPN1</accession>
<evidence type="ECO:0000313" key="2">
    <source>
        <dbReference type="Proteomes" id="UP000254208"/>
    </source>
</evidence>
<dbReference type="GeneID" id="93672553"/>
<dbReference type="RefSeq" id="WP_115166947.1">
    <property type="nucleotide sequence ID" value="NZ_CP077317.1"/>
</dbReference>